<dbReference type="InterPro" id="IPR013320">
    <property type="entry name" value="ConA-like_dom_sf"/>
</dbReference>
<dbReference type="AlphaFoldDB" id="A0A427XGP6"/>
<feature type="chain" id="PRO_5019259835" description="GH16 domain-containing protein" evidence="4">
    <location>
        <begin position="20"/>
        <end position="366"/>
    </location>
</feature>
<dbReference type="Proteomes" id="UP000279236">
    <property type="component" value="Unassembled WGS sequence"/>
</dbReference>
<dbReference type="SUPFAM" id="SSF49899">
    <property type="entry name" value="Concanavalin A-like lectins/glucanases"/>
    <property type="match status" value="1"/>
</dbReference>
<keyword evidence="7" id="KW-1185">Reference proteome</keyword>
<dbReference type="STRING" id="105984.A0A427XGP6"/>
<dbReference type="GO" id="GO:0004553">
    <property type="term" value="F:hydrolase activity, hydrolyzing O-glycosyl compounds"/>
    <property type="evidence" value="ECO:0007669"/>
    <property type="project" value="InterPro"/>
</dbReference>
<dbReference type="InterPro" id="IPR050546">
    <property type="entry name" value="Glycosyl_Hydrlase_16"/>
</dbReference>
<feature type="signal peptide" evidence="4">
    <location>
        <begin position="1"/>
        <end position="19"/>
    </location>
</feature>
<dbReference type="GO" id="GO:0016757">
    <property type="term" value="F:glycosyltransferase activity"/>
    <property type="evidence" value="ECO:0007669"/>
    <property type="project" value="TreeGrafter"/>
</dbReference>
<dbReference type="GO" id="GO:0005975">
    <property type="term" value="P:carbohydrate metabolic process"/>
    <property type="evidence" value="ECO:0007669"/>
    <property type="project" value="InterPro"/>
</dbReference>
<evidence type="ECO:0000256" key="3">
    <source>
        <dbReference type="ARBA" id="ARBA00023295"/>
    </source>
</evidence>
<comment type="caution">
    <text evidence="6">The sequence shown here is derived from an EMBL/GenBank/DDBJ whole genome shotgun (WGS) entry which is preliminary data.</text>
</comment>
<proteinExistence type="predicted"/>
<dbReference type="GeneID" id="39587063"/>
<gene>
    <name evidence="6" type="ORF">EHS24_002520</name>
</gene>
<dbReference type="PROSITE" id="PS51762">
    <property type="entry name" value="GH16_2"/>
    <property type="match status" value="1"/>
</dbReference>
<dbReference type="GO" id="GO:0031505">
    <property type="term" value="P:fungal-type cell wall organization"/>
    <property type="evidence" value="ECO:0007669"/>
    <property type="project" value="TreeGrafter"/>
</dbReference>
<accession>A0A427XGP6</accession>
<dbReference type="EMBL" id="RSCE01000013">
    <property type="protein sequence ID" value="RSH78065.1"/>
    <property type="molecule type" value="Genomic_DNA"/>
</dbReference>
<evidence type="ECO:0000259" key="5">
    <source>
        <dbReference type="PROSITE" id="PS51762"/>
    </source>
</evidence>
<evidence type="ECO:0000256" key="4">
    <source>
        <dbReference type="SAM" id="SignalP"/>
    </source>
</evidence>
<keyword evidence="3" id="KW-0326">Glycosidase</keyword>
<dbReference type="PANTHER" id="PTHR10963">
    <property type="entry name" value="GLYCOSYL HYDROLASE-RELATED"/>
    <property type="match status" value="1"/>
</dbReference>
<keyword evidence="2" id="KW-0378">Hydrolase</keyword>
<keyword evidence="1 4" id="KW-0732">Signal</keyword>
<reference evidence="6 7" key="1">
    <citation type="submission" date="2018-11" db="EMBL/GenBank/DDBJ databases">
        <title>Genome sequence of Apiotrichum porosum DSM 27194.</title>
        <authorList>
            <person name="Aliyu H."/>
            <person name="Gorte O."/>
            <person name="Ochsenreither K."/>
        </authorList>
    </citation>
    <scope>NUCLEOTIDE SEQUENCE [LARGE SCALE GENOMIC DNA]</scope>
    <source>
        <strain evidence="6 7">DSM 27194</strain>
    </source>
</reference>
<dbReference type="PANTHER" id="PTHR10963:SF22">
    <property type="entry name" value="GLYCOSIDASE CRH2-RELATED"/>
    <property type="match status" value="1"/>
</dbReference>
<dbReference type="Gene3D" id="2.60.120.200">
    <property type="match status" value="1"/>
</dbReference>
<organism evidence="6 7">
    <name type="scientific">Apiotrichum porosum</name>
    <dbReference type="NCBI Taxonomy" id="105984"/>
    <lineage>
        <taxon>Eukaryota</taxon>
        <taxon>Fungi</taxon>
        <taxon>Dikarya</taxon>
        <taxon>Basidiomycota</taxon>
        <taxon>Agaricomycotina</taxon>
        <taxon>Tremellomycetes</taxon>
        <taxon>Trichosporonales</taxon>
        <taxon>Trichosporonaceae</taxon>
        <taxon>Apiotrichum</taxon>
    </lineage>
</organism>
<evidence type="ECO:0000256" key="1">
    <source>
        <dbReference type="ARBA" id="ARBA00022729"/>
    </source>
</evidence>
<evidence type="ECO:0000313" key="6">
    <source>
        <dbReference type="EMBL" id="RSH78065.1"/>
    </source>
</evidence>
<dbReference type="InterPro" id="IPR000757">
    <property type="entry name" value="Beta-glucanase-like"/>
</dbReference>
<protein>
    <recommendedName>
        <fullName evidence="5">GH16 domain-containing protein</fullName>
    </recommendedName>
</protein>
<dbReference type="OrthoDB" id="4781at2759"/>
<name>A0A427XGP6_9TREE</name>
<sequence>MRRWSVAFLGLLALPGALAVYTCNSTSACPQSAPCCSEYGFCGTDSYCLGGCEPLYSYTETSCLPEPVCESNAWQFTDLSRVQTNGTLYNGNVTAYDWLVTKGSLELDPDGNGVRLILTEDNGGTLLSSTRYVHYGKIEFVLETTKWSGVVTAAITMSDVKDEIDWEFVGNETTSAQTNYYFLGQANYSATAGETYQVTSGGDTSQNFHTYTLDWQEDYLTWSIDGNSVRTLTKADTMASDGQYKYPSTPSRVQISIWPAGIDSSAQGTIEWAGGMIDWTDADYIAHGYFYNTLQSVTITCADTDDSSITGYQYTGNDSSNVPVVGFTNRSTIISGALPASVASVGLAGLFSVAAVALPWVTWSLF</sequence>
<feature type="domain" description="GH16" evidence="5">
    <location>
        <begin position="59"/>
        <end position="288"/>
    </location>
</feature>
<dbReference type="GO" id="GO:0009277">
    <property type="term" value="C:fungal-type cell wall"/>
    <property type="evidence" value="ECO:0007669"/>
    <property type="project" value="TreeGrafter"/>
</dbReference>
<dbReference type="RefSeq" id="XP_028473212.1">
    <property type="nucleotide sequence ID" value="XM_028618256.1"/>
</dbReference>
<dbReference type="Pfam" id="PF00722">
    <property type="entry name" value="Glyco_hydro_16"/>
    <property type="match status" value="1"/>
</dbReference>
<evidence type="ECO:0000313" key="7">
    <source>
        <dbReference type="Proteomes" id="UP000279236"/>
    </source>
</evidence>
<evidence type="ECO:0000256" key="2">
    <source>
        <dbReference type="ARBA" id="ARBA00022801"/>
    </source>
</evidence>
<dbReference type="PROSITE" id="PS51257">
    <property type="entry name" value="PROKAR_LIPOPROTEIN"/>
    <property type="match status" value="1"/>
</dbReference>